<protein>
    <recommendedName>
        <fullName evidence="3">Minor tail protein</fullName>
    </recommendedName>
</protein>
<reference evidence="1 2" key="1">
    <citation type="submission" date="2022-01" db="EMBL/GenBank/DDBJ databases">
        <authorList>
            <person name="Huang Y."/>
        </authorList>
    </citation>
    <scope>NUCLEOTIDE SEQUENCE [LARGE SCALE GENOMIC DNA]</scope>
    <source>
        <strain evidence="1 2">HY366</strain>
    </source>
</reference>
<evidence type="ECO:0008006" key="3">
    <source>
        <dbReference type="Google" id="ProtNLM"/>
    </source>
</evidence>
<dbReference type="Proteomes" id="UP001200110">
    <property type="component" value="Unassembled WGS sequence"/>
</dbReference>
<dbReference type="EMBL" id="JAKKOR010000014">
    <property type="protein sequence ID" value="MCF8590576.1"/>
    <property type="molecule type" value="Genomic_DNA"/>
</dbReference>
<dbReference type="RefSeq" id="WP_236999769.1">
    <property type="nucleotide sequence ID" value="NZ_JAKKOR010000014.1"/>
</dbReference>
<comment type="caution">
    <text evidence="1">The sequence shown here is derived from an EMBL/GenBank/DDBJ whole genome shotgun (WGS) entry which is preliminary data.</text>
</comment>
<sequence length="276" mass="27913">MFAGQLIAENRRGGAIAEFSIGGGSVVTEAAKILVTVLTMALMFVPRATATAAAPDPDLVVSSKLEAPVVSSGGEAKGARYFVSAILDVPVAIVYPPTVAETPALSAWHRISVTGPAVSNVSAVVPTLRASHVMPVPTVSGSGDARTPAVAVGASFNRQRVSKNSNFTIGASGWNLLTGWSSDSTYPATIVGEKLVVQGSGAATITWSVTQSGSGTQSARAYYNGVAVGAEFGTGTGGGTRTTTREVSAGDEIYVMVTGVFTSVAAAGTYIDVVPV</sequence>
<organism evidence="1 2">
    <name type="scientific">Gordonia liuliyuniae</name>
    <dbReference type="NCBI Taxonomy" id="2911517"/>
    <lineage>
        <taxon>Bacteria</taxon>
        <taxon>Bacillati</taxon>
        <taxon>Actinomycetota</taxon>
        <taxon>Actinomycetes</taxon>
        <taxon>Mycobacteriales</taxon>
        <taxon>Gordoniaceae</taxon>
        <taxon>Gordonia</taxon>
    </lineage>
</organism>
<accession>A0ABS9IYI0</accession>
<name>A0ABS9IYI0_9ACTN</name>
<evidence type="ECO:0000313" key="1">
    <source>
        <dbReference type="EMBL" id="MCF8590576.1"/>
    </source>
</evidence>
<keyword evidence="2" id="KW-1185">Reference proteome</keyword>
<proteinExistence type="predicted"/>
<gene>
    <name evidence="1" type="ORF">L5G33_19140</name>
</gene>
<evidence type="ECO:0000313" key="2">
    <source>
        <dbReference type="Proteomes" id="UP001200110"/>
    </source>
</evidence>